<accession>A0A8I3VXG6</accession>
<keyword evidence="2" id="KW-1185">Reference proteome</keyword>
<protein>
    <submittedName>
        <fullName evidence="1">Uncharacterized protein</fullName>
    </submittedName>
</protein>
<dbReference type="AlphaFoldDB" id="A0A8I3VXG6"/>
<evidence type="ECO:0000313" key="1">
    <source>
        <dbReference type="Ensembl" id="ENSCJAP00000080802.1"/>
    </source>
</evidence>
<reference evidence="1" key="3">
    <citation type="submission" date="2025-09" db="UniProtKB">
        <authorList>
            <consortium name="Ensembl"/>
        </authorList>
    </citation>
    <scope>IDENTIFICATION</scope>
</reference>
<name>A0A8I3VXG6_CALJA</name>
<dbReference type="Proteomes" id="UP000008225">
    <property type="component" value="Chromosome 8"/>
</dbReference>
<dbReference type="Ensembl" id="ENSCJAT00000142551.1">
    <property type="protein sequence ID" value="ENSCJAP00000080802.1"/>
    <property type="gene ID" value="ENSCJAG00000076866.1"/>
</dbReference>
<dbReference type="OMA" id="SWTQIWQ"/>
<reference evidence="1" key="2">
    <citation type="submission" date="2025-08" db="UniProtKB">
        <authorList>
            <consortium name="Ensembl"/>
        </authorList>
    </citation>
    <scope>IDENTIFICATION</scope>
</reference>
<evidence type="ECO:0000313" key="2">
    <source>
        <dbReference type="Proteomes" id="UP000008225"/>
    </source>
</evidence>
<organism evidence="1 2">
    <name type="scientific">Callithrix jacchus</name>
    <name type="common">White-tufted-ear marmoset</name>
    <name type="synonym">Simia Jacchus</name>
    <dbReference type="NCBI Taxonomy" id="9483"/>
    <lineage>
        <taxon>Eukaryota</taxon>
        <taxon>Metazoa</taxon>
        <taxon>Chordata</taxon>
        <taxon>Craniata</taxon>
        <taxon>Vertebrata</taxon>
        <taxon>Euteleostomi</taxon>
        <taxon>Mammalia</taxon>
        <taxon>Eutheria</taxon>
        <taxon>Euarchontoglires</taxon>
        <taxon>Primates</taxon>
        <taxon>Haplorrhini</taxon>
        <taxon>Platyrrhini</taxon>
        <taxon>Cebidae</taxon>
        <taxon>Callitrichinae</taxon>
        <taxon>Callithrix</taxon>
        <taxon>Callithrix</taxon>
    </lineage>
</organism>
<reference evidence="1 2" key="1">
    <citation type="submission" date="2009-03" db="EMBL/GenBank/DDBJ databases">
        <authorList>
            <person name="Warren W."/>
            <person name="Ye L."/>
            <person name="Minx P."/>
            <person name="Worley K."/>
            <person name="Gibbs R."/>
            <person name="Wilson R.K."/>
        </authorList>
    </citation>
    <scope>NUCLEOTIDE SEQUENCE [LARGE SCALE GENOMIC DNA]</scope>
</reference>
<sequence length="54" mass="6105">MTAQGEPQVHLKSPSSGLLGSSLETLIWNLLPCLLSPHWRLSWTQLWQRSMSTT</sequence>
<dbReference type="GeneTree" id="ENSGT01000000214719"/>
<proteinExistence type="predicted"/>